<feature type="compositionally biased region" description="Low complexity" evidence="1">
    <location>
        <begin position="43"/>
        <end position="52"/>
    </location>
</feature>
<feature type="compositionally biased region" description="Pro residues" evidence="1">
    <location>
        <begin position="53"/>
        <end position="67"/>
    </location>
</feature>
<evidence type="ECO:0000313" key="2">
    <source>
        <dbReference type="EMBL" id="RAI41802.1"/>
    </source>
</evidence>
<reference evidence="2 3" key="1">
    <citation type="submission" date="2017-07" db="EMBL/GenBank/DDBJ databases">
        <title>Draft Genome Sequences of Select Purple Nonsulfur Bacteria.</title>
        <authorList>
            <person name="Lasarre B."/>
            <person name="Mckinlay J.B."/>
        </authorList>
    </citation>
    <scope>NUCLEOTIDE SEQUENCE [LARGE SCALE GENOMIC DNA]</scope>
    <source>
        <strain evidence="2 3">DSM 11907</strain>
    </source>
</reference>
<feature type="region of interest" description="Disordered" evidence="1">
    <location>
        <begin position="1"/>
        <end position="85"/>
    </location>
</feature>
<protein>
    <submittedName>
        <fullName evidence="2">Uncharacterized protein</fullName>
    </submittedName>
</protein>
<dbReference type="OrthoDB" id="2024989at2"/>
<keyword evidence="3" id="KW-1185">Reference proteome</keyword>
<dbReference type="InterPro" id="IPR049675">
    <property type="entry name" value="QatB"/>
</dbReference>
<accession>A0A327KX55</accession>
<dbReference type="Proteomes" id="UP000248863">
    <property type="component" value="Unassembled WGS sequence"/>
</dbReference>
<evidence type="ECO:0000313" key="3">
    <source>
        <dbReference type="Proteomes" id="UP000248863"/>
    </source>
</evidence>
<dbReference type="AlphaFoldDB" id="A0A327KX55"/>
<name>A0A327KX55_9BRAD</name>
<sequence length="290" mass="29942">MGTSQSSGGPGGGVPMVPSWTPDPPAADPPAAAPPADGDEGAPGDADGSAPTAPTPPPAPRVVPIAPPARFAGTRRSIGDFARTGDERDMRRSLGHYVRTGYGGSSVTTQRFGSTAATAGALGGALAGVASGQPAAPGSPLDPALLAGRSVNEVMDAVVEAVRPVDGTQDAEAERAAIRDALSELLTRFPEADLLNLDLDQRGFAIERFTAIDVFRRFELDVGKAIVEKAPSAAAALARLKQVRDYVKQTVAASFRKLREAGRTLTAGRIGQVVRDALKDTFDVFEGYAE</sequence>
<dbReference type="NCBIfam" id="NF041924">
    <property type="entry name" value="QatB"/>
    <property type="match status" value="1"/>
</dbReference>
<organism evidence="2 3">
    <name type="scientific">Rhodoplanes elegans</name>
    <dbReference type="NCBI Taxonomy" id="29408"/>
    <lineage>
        <taxon>Bacteria</taxon>
        <taxon>Pseudomonadati</taxon>
        <taxon>Pseudomonadota</taxon>
        <taxon>Alphaproteobacteria</taxon>
        <taxon>Hyphomicrobiales</taxon>
        <taxon>Nitrobacteraceae</taxon>
        <taxon>Rhodoplanes</taxon>
    </lineage>
</organism>
<evidence type="ECO:0000256" key="1">
    <source>
        <dbReference type="SAM" id="MobiDB-lite"/>
    </source>
</evidence>
<gene>
    <name evidence="2" type="ORF">CH338_01940</name>
</gene>
<comment type="caution">
    <text evidence="2">The sequence shown here is derived from an EMBL/GenBank/DDBJ whole genome shotgun (WGS) entry which is preliminary data.</text>
</comment>
<dbReference type="EMBL" id="NPEU01000009">
    <property type="protein sequence ID" value="RAI41802.1"/>
    <property type="molecule type" value="Genomic_DNA"/>
</dbReference>
<proteinExistence type="predicted"/>
<feature type="compositionally biased region" description="Pro residues" evidence="1">
    <location>
        <begin position="21"/>
        <end position="33"/>
    </location>
</feature>